<name>A0A514CTA6_9CAUD</name>
<sequence length="718" mass="77109">MTIHSVEGGEALRRTDDFKALPDVWLAARNDTDPKLNAICTGKSASYPDGRTLLRPNVPISQGGMFPFTADNSGGNTFCKKLSVTKAADWDATGGFSFGCRAAQFTGLPVNTTFLRDDSSRLIAALGGRLDSIFESVDGGFFDTPITITIASNIPAGQTIGDWKKLADGKYYMRIGQYNCFSNSLLGPYEGFAETSPGSTMNFQDVAYDPVTNVYVGVGGSGGGGTGTCIWATNGSNPALLSSWWRYFSAGTSNPARTVIYNQASQLWIVGGVEPNGSNSRCQIWTSPTGATWTQQYVSTTNASPPMHLAVFGSRTVMACQAGLYLSSLDGGITWTPIAMPTPSQIFYGTWELRPGKYAVYVGSTQVLVTEDFQNWVTGETDPSLFAGGQTYIGQFQDKLVHLQWLWQSTTTTRTFSRAFDVDGGWDYVTNCAIQQAVVLSLPHMGVFFGRSAGPNLRIDTTNSGQYFAFGYASGFAYALIKRNSGTGNFVQGPATLVGDNKWANYRIIATRTAQFVYDVVWMVDDVVLHTEKSVVLGNTTETANSDAFFQMPYYSLNMFDDIWFADGAGKAKGDLGGLKVVRNNANASPVQQWEKAPASEASNATAIGKQALSVSTSSVQSSAVGQKDEYSLPTFVVPAQHRVLGMVNTVALTRTSGLTTPTVKLGTKVNDVEVQTAGTVVNVPVNQSTVIQQLLTEPVGGTDWAVSNVAMTLERSA</sequence>
<dbReference type="RefSeq" id="YP_009903864.1">
    <property type="nucleotide sequence ID" value="NC_049849.1"/>
</dbReference>
<dbReference type="EMBL" id="MN094788">
    <property type="protein sequence ID" value="QDH83705.1"/>
    <property type="molecule type" value="Genomic_DNA"/>
</dbReference>
<protein>
    <submittedName>
        <fullName evidence="1">Uncharacterized protein</fullName>
    </submittedName>
</protein>
<dbReference type="KEGG" id="vg:56136140"/>
<reference evidence="1 2" key="1">
    <citation type="submission" date="2019-06" db="EMBL/GenBank/DDBJ databases">
        <authorList>
            <person name="Kincaid V.D."/>
            <person name="Fuller A."/>
            <person name="Hodges K."/>
            <person name="Bansal M."/>
            <person name="Essig J."/>
            <person name="Johnson A."/>
        </authorList>
    </citation>
    <scope>NUCLEOTIDE SEQUENCE [LARGE SCALE GENOMIC DNA]</scope>
</reference>
<dbReference type="GeneID" id="56136140"/>
<evidence type="ECO:0000313" key="2">
    <source>
        <dbReference type="Proteomes" id="UP000320799"/>
    </source>
</evidence>
<keyword evidence="2" id="KW-1185">Reference proteome</keyword>
<evidence type="ECO:0000313" key="1">
    <source>
        <dbReference type="EMBL" id="QDH83705.1"/>
    </source>
</evidence>
<organism evidence="1 2">
    <name type="scientific">Achromobacter phage Motura</name>
    <dbReference type="NCBI Taxonomy" id="2591403"/>
    <lineage>
        <taxon>Viruses</taxon>
        <taxon>Duplodnaviria</taxon>
        <taxon>Heunggongvirae</taxon>
        <taxon>Uroviricota</taxon>
        <taxon>Caudoviricetes</taxon>
        <taxon>Moturavirus</taxon>
        <taxon>Moturavirus motura</taxon>
    </lineage>
</organism>
<accession>A0A514CTA6</accession>
<proteinExistence type="predicted"/>
<dbReference type="Proteomes" id="UP000320799">
    <property type="component" value="Segment"/>
</dbReference>